<evidence type="ECO:0000259" key="7">
    <source>
        <dbReference type="PROSITE" id="PS50035"/>
    </source>
</evidence>
<dbReference type="Pfam" id="PF13091">
    <property type="entry name" value="PLDc_2"/>
    <property type="match status" value="1"/>
</dbReference>
<feature type="domain" description="PLD phosphodiesterase" evidence="7">
    <location>
        <begin position="276"/>
        <end position="303"/>
    </location>
</feature>
<keyword evidence="1" id="KW-0677">Repeat</keyword>
<feature type="compositionally biased region" description="Basic and acidic residues" evidence="6">
    <location>
        <begin position="731"/>
        <end position="740"/>
    </location>
</feature>
<dbReference type="InterPro" id="IPR015679">
    <property type="entry name" value="PLipase_D_fam"/>
</dbReference>
<feature type="domain" description="PLD phosphodiesterase" evidence="7">
    <location>
        <begin position="797"/>
        <end position="824"/>
    </location>
</feature>
<feature type="region of interest" description="Disordered" evidence="6">
    <location>
        <begin position="78"/>
        <end position="111"/>
    </location>
</feature>
<feature type="compositionally biased region" description="Polar residues" evidence="6">
    <location>
        <begin position="396"/>
        <end position="406"/>
    </location>
</feature>
<dbReference type="GO" id="GO:0006654">
    <property type="term" value="P:phosphatidic acid biosynthetic process"/>
    <property type="evidence" value="ECO:0007669"/>
    <property type="project" value="InterPro"/>
</dbReference>
<dbReference type="RefSeq" id="XP_033685880.1">
    <property type="nucleotide sequence ID" value="XM_033828623.1"/>
</dbReference>
<feature type="compositionally biased region" description="Basic and acidic residues" evidence="6">
    <location>
        <begin position="30"/>
        <end position="50"/>
    </location>
</feature>
<feature type="region of interest" description="Disordered" evidence="6">
    <location>
        <begin position="396"/>
        <end position="448"/>
    </location>
</feature>
<accession>A0A6A6IKF9</accession>
<dbReference type="PANTHER" id="PTHR18896">
    <property type="entry name" value="PHOSPHOLIPASE D"/>
    <property type="match status" value="1"/>
</dbReference>
<dbReference type="InterPro" id="IPR016555">
    <property type="entry name" value="PLipase_D_euk"/>
</dbReference>
<gene>
    <name evidence="8" type="ORF">BU26DRAFT_517652</name>
</gene>
<dbReference type="FunFam" id="3.30.870.10:FF:000034">
    <property type="entry name" value="Phospholipase"/>
    <property type="match status" value="1"/>
</dbReference>
<evidence type="ECO:0000313" key="9">
    <source>
        <dbReference type="Proteomes" id="UP000800094"/>
    </source>
</evidence>
<dbReference type="GeneID" id="54581953"/>
<comment type="catalytic activity">
    <reaction evidence="5">
        <text>a 1,2-diacyl-sn-glycero-3-phosphocholine + H2O = a 1,2-diacyl-sn-glycero-3-phosphate + choline + H(+)</text>
        <dbReference type="Rhea" id="RHEA:14445"/>
        <dbReference type="ChEBI" id="CHEBI:15354"/>
        <dbReference type="ChEBI" id="CHEBI:15377"/>
        <dbReference type="ChEBI" id="CHEBI:15378"/>
        <dbReference type="ChEBI" id="CHEBI:57643"/>
        <dbReference type="ChEBI" id="CHEBI:58608"/>
        <dbReference type="EC" id="3.1.4.4"/>
    </reaction>
</comment>
<dbReference type="PANTHER" id="PTHR18896:SF186">
    <property type="entry name" value="PHOSPHOLIPASE D"/>
    <property type="match status" value="1"/>
</dbReference>
<dbReference type="GO" id="GO:0009395">
    <property type="term" value="P:phospholipid catabolic process"/>
    <property type="evidence" value="ECO:0007669"/>
    <property type="project" value="TreeGrafter"/>
</dbReference>
<dbReference type="EMBL" id="ML987193">
    <property type="protein sequence ID" value="KAF2250876.1"/>
    <property type="molecule type" value="Genomic_DNA"/>
</dbReference>
<dbReference type="Proteomes" id="UP000800094">
    <property type="component" value="Unassembled WGS sequence"/>
</dbReference>
<dbReference type="SUPFAM" id="SSF56024">
    <property type="entry name" value="Phospholipase D/nuclease"/>
    <property type="match status" value="2"/>
</dbReference>
<feature type="region of interest" description="Disordered" evidence="6">
    <location>
        <begin position="1"/>
        <end position="62"/>
    </location>
</feature>
<dbReference type="OrthoDB" id="14911at2759"/>
<proteinExistence type="inferred from homology"/>
<feature type="compositionally biased region" description="Basic and acidic residues" evidence="6">
    <location>
        <begin position="665"/>
        <end position="677"/>
    </location>
</feature>
<dbReference type="PIRSF" id="PIRSF009376">
    <property type="entry name" value="Phospholipase_D_euk"/>
    <property type="match status" value="1"/>
</dbReference>
<sequence length="1028" mass="116487">MAYNRRDDDLAYGDYHHGQQPPPQQEGEEGERGFIGDMGKRIFGGQKDDSQQQGSSNEGGMSFVFDKLHRAVHDIGTDIKDKISSKEDQPSKPQQGPYTEQGAPAPQPGQEYHNQHRFLSFAPERRGNDIKWYVDGCGYMWAVSAAIERARESIWILDWWLSPELYLRRPPAKYQQYRVDRLLEAAARRGVKVNIMVYKEVTQALTLSSAHTKHALEALHPNIAVFRHPDHLPDTAVLGSSFFQSLQNMSFSPAKLAQLPGDSLKAIYGAHEDTVLYWAHHEKLCLIDGEIAFMGGLDLCYGRWDTNQHSIADAHPGDLDRIVFPGQDFNNARIMDFQDVPNWENNKLDRTQSSRMGWSDVSLCLTGPAVQDLRTHFAQRWNFIYDEKYSKKDTRYSSVSATSSGAQQGGHYPPPPTQQRGFDGEDEEERGFGADEYDGQGSGERGLFGRGGGGFHKKVFSRVSEGYQRYGGHHGGAHAQQQSHAEHSAQLGMAECQITRSSAKWSHNISTEHSIQNAYCEIIKNSKHFVYIENQFFITATGNEQKPIKNQVGAAIVERILRAARNGEKYKMMVMMPSVPAFAGDLKSDDALGTRAIMEFQYDSINRGGHSIYEEIAKAGFNPMDYIRFYNLRSYDRINASGAMRAAEERSGVSYEQAREGYDAAHEGTRGDFEGSRDQYQAYRPPPTAEYGVYEMDASSGGNYGQGQHGQDQYGQSRPSMMEAEYGRPQAQERTDEHKRDDYNKYQQAASKIGGRQGLGSGRWDTVSECYMLGGEDIRKVPWEGGAMDEMDAFVSEELYIHSKLLVADDQIVICGSANLNDRSQMGDHDSEIAIIVHDTETVESYMDGRPWRASKFAASLRRQIFRKHIGLLKPQNMERPDQNFEPIGVPNIYDWGSQEDRQVADPLSEEFQSFWNWRAKTNTDAFGKVFHPVPYDGVRSWKQYDEYYSRFFAQDEKDKEHKKPSQYKWGHVVAENFSQGEQGVREVKEELSKIKGTLVEMPLLFLKDEDIAKEGMGLNAFTEEIYT</sequence>
<reference evidence="8" key="1">
    <citation type="journal article" date="2020" name="Stud. Mycol.">
        <title>101 Dothideomycetes genomes: a test case for predicting lifestyles and emergence of pathogens.</title>
        <authorList>
            <person name="Haridas S."/>
            <person name="Albert R."/>
            <person name="Binder M."/>
            <person name="Bloem J."/>
            <person name="Labutti K."/>
            <person name="Salamov A."/>
            <person name="Andreopoulos B."/>
            <person name="Baker S."/>
            <person name="Barry K."/>
            <person name="Bills G."/>
            <person name="Bluhm B."/>
            <person name="Cannon C."/>
            <person name="Castanera R."/>
            <person name="Culley D."/>
            <person name="Daum C."/>
            <person name="Ezra D."/>
            <person name="Gonzalez J."/>
            <person name="Henrissat B."/>
            <person name="Kuo A."/>
            <person name="Liang C."/>
            <person name="Lipzen A."/>
            <person name="Lutzoni F."/>
            <person name="Magnuson J."/>
            <person name="Mondo S."/>
            <person name="Nolan M."/>
            <person name="Ohm R."/>
            <person name="Pangilinan J."/>
            <person name="Park H.-J."/>
            <person name="Ramirez L."/>
            <person name="Alfaro M."/>
            <person name="Sun H."/>
            <person name="Tritt A."/>
            <person name="Yoshinaga Y."/>
            <person name="Zwiers L.-H."/>
            <person name="Turgeon B."/>
            <person name="Goodwin S."/>
            <person name="Spatafora J."/>
            <person name="Crous P."/>
            <person name="Grigoriev I."/>
        </authorList>
    </citation>
    <scope>NUCLEOTIDE SEQUENCE</scope>
    <source>
        <strain evidence="8">CBS 122368</strain>
    </source>
</reference>
<keyword evidence="3 5" id="KW-0442">Lipid degradation</keyword>
<keyword evidence="9" id="KW-1185">Reference proteome</keyword>
<dbReference type="Gene3D" id="3.30.870.10">
    <property type="entry name" value="Endonuclease Chain A"/>
    <property type="match status" value="3"/>
</dbReference>
<keyword evidence="4" id="KW-0443">Lipid metabolism</keyword>
<dbReference type="GO" id="GO:0004630">
    <property type="term" value="F:phospholipase D activity"/>
    <property type="evidence" value="ECO:0007669"/>
    <property type="project" value="UniProtKB-UniRule"/>
</dbReference>
<feature type="compositionally biased region" description="Basic and acidic residues" evidence="6">
    <location>
        <begin position="1"/>
        <end position="17"/>
    </location>
</feature>
<dbReference type="AlphaFoldDB" id="A0A6A6IKF9"/>
<dbReference type="CDD" id="cd09138">
    <property type="entry name" value="PLDc_vPLD1_2_yPLD_like_1"/>
    <property type="match status" value="1"/>
</dbReference>
<dbReference type="EC" id="3.1.4.4" evidence="5"/>
<comment type="similarity">
    <text evidence="5">Belongs to the phospholipase D family.</text>
</comment>
<keyword evidence="2 5" id="KW-0378">Hydrolase</keyword>
<evidence type="ECO:0000256" key="5">
    <source>
        <dbReference type="PIRNR" id="PIRNR009376"/>
    </source>
</evidence>
<evidence type="ECO:0000313" key="8">
    <source>
        <dbReference type="EMBL" id="KAF2250876.1"/>
    </source>
</evidence>
<dbReference type="GO" id="GO:0035556">
    <property type="term" value="P:intracellular signal transduction"/>
    <property type="evidence" value="ECO:0007669"/>
    <property type="project" value="InterPro"/>
</dbReference>
<evidence type="ECO:0000256" key="6">
    <source>
        <dbReference type="SAM" id="MobiDB-lite"/>
    </source>
</evidence>
<feature type="region of interest" description="Disordered" evidence="6">
    <location>
        <begin position="665"/>
        <end position="740"/>
    </location>
</feature>
<evidence type="ECO:0000256" key="4">
    <source>
        <dbReference type="ARBA" id="ARBA00023098"/>
    </source>
</evidence>
<protein>
    <recommendedName>
        <fullName evidence="5">Phospholipase</fullName>
        <ecNumber evidence="5">3.1.4.4</ecNumber>
    </recommendedName>
</protein>
<dbReference type="InterPro" id="IPR025202">
    <property type="entry name" value="PLD-like_dom"/>
</dbReference>
<feature type="compositionally biased region" description="Basic and acidic residues" evidence="6">
    <location>
        <begin position="78"/>
        <end position="90"/>
    </location>
</feature>
<dbReference type="CDD" id="cd09141">
    <property type="entry name" value="PLDc_vPLD1_2_yPLD_like_2"/>
    <property type="match status" value="1"/>
</dbReference>
<dbReference type="PROSITE" id="PS50035">
    <property type="entry name" value="PLD"/>
    <property type="match status" value="2"/>
</dbReference>
<dbReference type="Pfam" id="PF00614">
    <property type="entry name" value="PLDc"/>
    <property type="match status" value="1"/>
</dbReference>
<dbReference type="SMART" id="SM00155">
    <property type="entry name" value="PLDc"/>
    <property type="match status" value="2"/>
</dbReference>
<name>A0A6A6IKF9_9PLEO</name>
<evidence type="ECO:0000256" key="3">
    <source>
        <dbReference type="ARBA" id="ARBA00022963"/>
    </source>
</evidence>
<dbReference type="InterPro" id="IPR001736">
    <property type="entry name" value="PLipase_D/transphosphatidylase"/>
</dbReference>
<organism evidence="8 9">
    <name type="scientific">Trematosphaeria pertusa</name>
    <dbReference type="NCBI Taxonomy" id="390896"/>
    <lineage>
        <taxon>Eukaryota</taxon>
        <taxon>Fungi</taxon>
        <taxon>Dikarya</taxon>
        <taxon>Ascomycota</taxon>
        <taxon>Pezizomycotina</taxon>
        <taxon>Dothideomycetes</taxon>
        <taxon>Pleosporomycetidae</taxon>
        <taxon>Pleosporales</taxon>
        <taxon>Massarineae</taxon>
        <taxon>Trematosphaeriaceae</taxon>
        <taxon>Trematosphaeria</taxon>
    </lineage>
</organism>
<evidence type="ECO:0000256" key="2">
    <source>
        <dbReference type="ARBA" id="ARBA00022801"/>
    </source>
</evidence>
<evidence type="ECO:0000256" key="1">
    <source>
        <dbReference type="ARBA" id="ARBA00022737"/>
    </source>
</evidence>